<evidence type="ECO:0000313" key="1">
    <source>
        <dbReference type="EMBL" id="WMV08787.1"/>
    </source>
</evidence>
<evidence type="ECO:0000313" key="2">
    <source>
        <dbReference type="Proteomes" id="UP001234989"/>
    </source>
</evidence>
<dbReference type="Proteomes" id="UP001234989">
    <property type="component" value="Chromosome 1"/>
</dbReference>
<protein>
    <submittedName>
        <fullName evidence="1">Uncharacterized protein</fullName>
    </submittedName>
</protein>
<sequence length="62" mass="7028">MGGVLKSVDMVQNNIGQCSNDAKFEAFYNEEVQYLRNQIGEGGGGVFSHQFSMTRWKPRLEQ</sequence>
<proteinExistence type="predicted"/>
<gene>
    <name evidence="1" type="ORF">MTR67_002172</name>
</gene>
<dbReference type="EMBL" id="CP133612">
    <property type="protein sequence ID" value="WMV08787.1"/>
    <property type="molecule type" value="Genomic_DNA"/>
</dbReference>
<keyword evidence="2" id="KW-1185">Reference proteome</keyword>
<name>A0AAF0PQ14_SOLVR</name>
<accession>A0AAF0PQ14</accession>
<organism evidence="1 2">
    <name type="scientific">Solanum verrucosum</name>
    <dbReference type="NCBI Taxonomy" id="315347"/>
    <lineage>
        <taxon>Eukaryota</taxon>
        <taxon>Viridiplantae</taxon>
        <taxon>Streptophyta</taxon>
        <taxon>Embryophyta</taxon>
        <taxon>Tracheophyta</taxon>
        <taxon>Spermatophyta</taxon>
        <taxon>Magnoliopsida</taxon>
        <taxon>eudicotyledons</taxon>
        <taxon>Gunneridae</taxon>
        <taxon>Pentapetalae</taxon>
        <taxon>asterids</taxon>
        <taxon>lamiids</taxon>
        <taxon>Solanales</taxon>
        <taxon>Solanaceae</taxon>
        <taxon>Solanoideae</taxon>
        <taxon>Solaneae</taxon>
        <taxon>Solanum</taxon>
    </lineage>
</organism>
<dbReference type="AlphaFoldDB" id="A0AAF0PQ14"/>
<reference evidence="1" key="1">
    <citation type="submission" date="2023-08" db="EMBL/GenBank/DDBJ databases">
        <title>A de novo genome assembly of Solanum verrucosum Schlechtendal, a Mexican diploid species geographically isolated from the other diploid A-genome species in potato relatives.</title>
        <authorList>
            <person name="Hosaka K."/>
        </authorList>
    </citation>
    <scope>NUCLEOTIDE SEQUENCE</scope>
    <source>
        <tissue evidence="1">Young leaves</tissue>
    </source>
</reference>